<dbReference type="AlphaFoldDB" id="A0A9P0PMD6"/>
<protein>
    <submittedName>
        <fullName evidence="1">Uncharacterized protein</fullName>
    </submittedName>
</protein>
<dbReference type="Proteomes" id="UP001152888">
    <property type="component" value="Unassembled WGS sequence"/>
</dbReference>
<keyword evidence="2" id="KW-1185">Reference proteome</keyword>
<reference evidence="1" key="1">
    <citation type="submission" date="2022-03" db="EMBL/GenBank/DDBJ databases">
        <authorList>
            <person name="Sayadi A."/>
        </authorList>
    </citation>
    <scope>NUCLEOTIDE SEQUENCE</scope>
</reference>
<name>A0A9P0PMD6_ACAOB</name>
<dbReference type="EMBL" id="CAKOFQ010007109">
    <property type="protein sequence ID" value="CAH1991335.1"/>
    <property type="molecule type" value="Genomic_DNA"/>
</dbReference>
<sequence>MAPTRFPICSKKSSVKFCFRDPLKTGTEHTCITAVDSRPVRFAEASFEYLLRTTGLNLIDFPLVVIFWNPWPNSARVNQFPCPFFAVFFFCSYVSRLNANPAKCKSYNSKKNAKNCFG</sequence>
<comment type="caution">
    <text evidence="1">The sequence shown here is derived from an EMBL/GenBank/DDBJ whole genome shotgun (WGS) entry which is preliminary data.</text>
</comment>
<organism evidence="1 2">
    <name type="scientific">Acanthoscelides obtectus</name>
    <name type="common">Bean weevil</name>
    <name type="synonym">Bruchus obtectus</name>
    <dbReference type="NCBI Taxonomy" id="200917"/>
    <lineage>
        <taxon>Eukaryota</taxon>
        <taxon>Metazoa</taxon>
        <taxon>Ecdysozoa</taxon>
        <taxon>Arthropoda</taxon>
        <taxon>Hexapoda</taxon>
        <taxon>Insecta</taxon>
        <taxon>Pterygota</taxon>
        <taxon>Neoptera</taxon>
        <taxon>Endopterygota</taxon>
        <taxon>Coleoptera</taxon>
        <taxon>Polyphaga</taxon>
        <taxon>Cucujiformia</taxon>
        <taxon>Chrysomeloidea</taxon>
        <taxon>Chrysomelidae</taxon>
        <taxon>Bruchinae</taxon>
        <taxon>Bruchini</taxon>
        <taxon>Acanthoscelides</taxon>
    </lineage>
</organism>
<evidence type="ECO:0000313" key="1">
    <source>
        <dbReference type="EMBL" id="CAH1991335.1"/>
    </source>
</evidence>
<proteinExistence type="predicted"/>
<gene>
    <name evidence="1" type="ORF">ACAOBT_LOCUS20192</name>
</gene>
<evidence type="ECO:0000313" key="2">
    <source>
        <dbReference type="Proteomes" id="UP001152888"/>
    </source>
</evidence>
<accession>A0A9P0PMD6</accession>